<dbReference type="Pfam" id="PF00581">
    <property type="entry name" value="Rhodanese"/>
    <property type="match status" value="1"/>
</dbReference>
<dbReference type="Gene3D" id="3.40.250.10">
    <property type="entry name" value="Rhodanese-like domain"/>
    <property type="match status" value="1"/>
</dbReference>
<dbReference type="InterPro" id="IPR001763">
    <property type="entry name" value="Rhodanese-like_dom"/>
</dbReference>
<keyword evidence="3" id="KW-1185">Reference proteome</keyword>
<feature type="domain" description="Rhodanese" evidence="1">
    <location>
        <begin position="54"/>
        <end position="154"/>
    </location>
</feature>
<dbReference type="InterPro" id="IPR036873">
    <property type="entry name" value="Rhodanese-like_dom_sf"/>
</dbReference>
<organism evidence="2 3">
    <name type="scientific">Pseudosulfitobacter pseudonitzschiae</name>
    <dbReference type="NCBI Taxonomy" id="1402135"/>
    <lineage>
        <taxon>Bacteria</taxon>
        <taxon>Pseudomonadati</taxon>
        <taxon>Pseudomonadota</taxon>
        <taxon>Alphaproteobacteria</taxon>
        <taxon>Rhodobacterales</taxon>
        <taxon>Roseobacteraceae</taxon>
        <taxon>Pseudosulfitobacter</taxon>
    </lineage>
</organism>
<dbReference type="Proteomes" id="UP000027746">
    <property type="component" value="Unassembled WGS sequence"/>
</dbReference>
<evidence type="ECO:0000259" key="1">
    <source>
        <dbReference type="PROSITE" id="PS50206"/>
    </source>
</evidence>
<sequence length="155" mass="16485">MTQPGSRITRRRLAGLGTAAVLTGSAIYGAGWYNITARNDATTLTPPQAHARATAGQLLLVDIRRPDEWALTGVGQGAHPLDMRRDDFAAALGTLVQGTPDRPVALICARGVRSRFMVRKMLQAGFRTVLDVPEGMLGSGAGPGWIKRGLPVTQL</sequence>
<protein>
    <recommendedName>
        <fullName evidence="1">Rhodanese domain-containing protein</fullName>
    </recommendedName>
</protein>
<evidence type="ECO:0000313" key="3">
    <source>
        <dbReference type="Proteomes" id="UP000027746"/>
    </source>
</evidence>
<dbReference type="CDD" id="cd00158">
    <property type="entry name" value="RHOD"/>
    <property type="match status" value="1"/>
</dbReference>
<dbReference type="AlphaFoldDB" id="A0A073J0K7"/>
<gene>
    <name evidence="2" type="ORF">SUH3_17830</name>
</gene>
<dbReference type="GeneID" id="68871060"/>
<reference evidence="2 3" key="1">
    <citation type="submission" date="2014-01" db="EMBL/GenBank/DDBJ databases">
        <title>Sulfitobacter sp. H3 (MCCC 1A00686) Genome Sequencing.</title>
        <authorList>
            <person name="Lai Q."/>
            <person name="Hong Z."/>
        </authorList>
    </citation>
    <scope>NUCLEOTIDE SEQUENCE [LARGE SCALE GENOMIC DNA]</scope>
    <source>
        <strain evidence="2 3">H3</strain>
    </source>
</reference>
<dbReference type="SUPFAM" id="SSF52821">
    <property type="entry name" value="Rhodanese/Cell cycle control phosphatase"/>
    <property type="match status" value="1"/>
</dbReference>
<proteinExistence type="predicted"/>
<name>A0A073J0K7_9RHOB</name>
<dbReference type="PROSITE" id="PS50206">
    <property type="entry name" value="RHODANESE_3"/>
    <property type="match status" value="1"/>
</dbReference>
<dbReference type="RefSeq" id="WP_037925209.1">
    <property type="nucleotide sequence ID" value="NZ_CP054599.1"/>
</dbReference>
<dbReference type="OrthoDB" id="9812109at2"/>
<dbReference type="EMBL" id="JAMD01000004">
    <property type="protein sequence ID" value="KEJ96123.1"/>
    <property type="molecule type" value="Genomic_DNA"/>
</dbReference>
<accession>A0A073J0K7</accession>
<evidence type="ECO:0000313" key="2">
    <source>
        <dbReference type="EMBL" id="KEJ96123.1"/>
    </source>
</evidence>
<comment type="caution">
    <text evidence="2">The sequence shown here is derived from an EMBL/GenBank/DDBJ whole genome shotgun (WGS) entry which is preliminary data.</text>
</comment>